<dbReference type="Proteomes" id="UP001607302">
    <property type="component" value="Unassembled WGS sequence"/>
</dbReference>
<evidence type="ECO:0000256" key="1">
    <source>
        <dbReference type="SAM" id="Phobius"/>
    </source>
</evidence>
<name>A0ABD2BNE8_VESSQ</name>
<feature type="transmembrane region" description="Helical" evidence="1">
    <location>
        <begin position="81"/>
        <end position="101"/>
    </location>
</feature>
<dbReference type="AlphaFoldDB" id="A0ABD2BNE8"/>
<organism evidence="2 3">
    <name type="scientific">Vespula squamosa</name>
    <name type="common">Southern yellow jacket</name>
    <name type="synonym">Wasp</name>
    <dbReference type="NCBI Taxonomy" id="30214"/>
    <lineage>
        <taxon>Eukaryota</taxon>
        <taxon>Metazoa</taxon>
        <taxon>Ecdysozoa</taxon>
        <taxon>Arthropoda</taxon>
        <taxon>Hexapoda</taxon>
        <taxon>Insecta</taxon>
        <taxon>Pterygota</taxon>
        <taxon>Neoptera</taxon>
        <taxon>Endopterygota</taxon>
        <taxon>Hymenoptera</taxon>
        <taxon>Apocrita</taxon>
        <taxon>Aculeata</taxon>
        <taxon>Vespoidea</taxon>
        <taxon>Vespidae</taxon>
        <taxon>Vespinae</taxon>
        <taxon>Vespula</taxon>
    </lineage>
</organism>
<protein>
    <submittedName>
        <fullName evidence="2">Uncharacterized protein</fullName>
    </submittedName>
</protein>
<proteinExistence type="predicted"/>
<dbReference type="EMBL" id="JAUDFV010000074">
    <property type="protein sequence ID" value="KAL2734308.1"/>
    <property type="molecule type" value="Genomic_DNA"/>
</dbReference>
<keyword evidence="1" id="KW-1133">Transmembrane helix</keyword>
<accession>A0ABD2BNE8</accession>
<evidence type="ECO:0000313" key="3">
    <source>
        <dbReference type="Proteomes" id="UP001607302"/>
    </source>
</evidence>
<reference evidence="2 3" key="1">
    <citation type="journal article" date="2024" name="Ann. Entomol. Soc. Am.">
        <title>Genomic analyses of the southern and eastern yellowjacket wasps (Hymenoptera: Vespidae) reveal evolutionary signatures of social life.</title>
        <authorList>
            <person name="Catto M.A."/>
            <person name="Caine P.B."/>
            <person name="Orr S.E."/>
            <person name="Hunt B.G."/>
            <person name="Goodisman M.A.D."/>
        </authorList>
    </citation>
    <scope>NUCLEOTIDE SEQUENCE [LARGE SCALE GENOMIC DNA]</scope>
    <source>
        <strain evidence="2">233</strain>
        <tissue evidence="2">Head and thorax</tissue>
    </source>
</reference>
<keyword evidence="1" id="KW-0472">Membrane</keyword>
<keyword evidence="3" id="KW-1185">Reference proteome</keyword>
<keyword evidence="1" id="KW-0812">Transmembrane</keyword>
<evidence type="ECO:0000313" key="2">
    <source>
        <dbReference type="EMBL" id="KAL2734308.1"/>
    </source>
</evidence>
<gene>
    <name evidence="2" type="ORF">V1478_004006</name>
</gene>
<sequence>MVETDAVNKNKYNYVGCYVEPPRWASSVLRIVENSYLCVTASVYKTAEVDLTTLKPGYANRTLILCQNIEELTSISIMNDVYGVSVGWLLLAACLVIVSATDYREGVFITLWC</sequence>
<comment type="caution">
    <text evidence="2">The sequence shown here is derived from an EMBL/GenBank/DDBJ whole genome shotgun (WGS) entry which is preliminary data.</text>
</comment>